<dbReference type="PANTHER" id="PTHR47191">
    <property type="entry name" value="OS05G0170800 PROTEIN"/>
    <property type="match status" value="1"/>
</dbReference>
<feature type="domain" description="ApaG" evidence="1">
    <location>
        <begin position="3"/>
        <end position="128"/>
    </location>
</feature>
<dbReference type="InterPro" id="IPR050718">
    <property type="entry name" value="ApaG-like"/>
</dbReference>
<dbReference type="InterPro" id="IPR036767">
    <property type="entry name" value="ApaG_sf"/>
</dbReference>
<dbReference type="Gene3D" id="2.60.40.1470">
    <property type="entry name" value="ApaG domain"/>
    <property type="match status" value="1"/>
</dbReference>
<dbReference type="PROSITE" id="PS51087">
    <property type="entry name" value="APAG"/>
    <property type="match status" value="1"/>
</dbReference>
<reference evidence="2" key="1">
    <citation type="submission" date="2018-06" db="EMBL/GenBank/DDBJ databases">
        <authorList>
            <person name="Zhirakovskaya E."/>
        </authorList>
    </citation>
    <scope>NUCLEOTIDE SEQUENCE</scope>
</reference>
<evidence type="ECO:0000259" key="1">
    <source>
        <dbReference type="PROSITE" id="PS51087"/>
    </source>
</evidence>
<dbReference type="SUPFAM" id="SSF110069">
    <property type="entry name" value="ApaG-like"/>
    <property type="match status" value="1"/>
</dbReference>
<gene>
    <name evidence="2" type="ORF">MNBD_BACTEROID06-22</name>
</gene>
<dbReference type="NCBIfam" id="NF003967">
    <property type="entry name" value="PRK05461.1"/>
    <property type="match status" value="1"/>
</dbReference>
<protein>
    <submittedName>
        <fullName evidence="2">ApaG protein</fullName>
    </submittedName>
</protein>
<sequence length="128" mass="14669">MVTEVTNGVKVTVEIEYQPQYSNPSQHHYVFTYQVTIENNSTKTLQLVRRKWLINDAAFPIKRVEGEGVVGRQPILEPGQKHQYMSGCNLRSGIGKMHGSYEMEQLMDGQVITVQIPEFKMIVPFKLN</sequence>
<organism evidence="2">
    <name type="scientific">hydrothermal vent metagenome</name>
    <dbReference type="NCBI Taxonomy" id="652676"/>
    <lineage>
        <taxon>unclassified sequences</taxon>
        <taxon>metagenomes</taxon>
        <taxon>ecological metagenomes</taxon>
    </lineage>
</organism>
<dbReference type="AlphaFoldDB" id="A0A3B0UF81"/>
<accession>A0A3B0UF81</accession>
<dbReference type="InterPro" id="IPR007474">
    <property type="entry name" value="ApaG_domain"/>
</dbReference>
<proteinExistence type="predicted"/>
<dbReference type="Pfam" id="PF04379">
    <property type="entry name" value="DUF525"/>
    <property type="match status" value="1"/>
</dbReference>
<dbReference type="EMBL" id="UOES01000537">
    <property type="protein sequence ID" value="VAW29248.1"/>
    <property type="molecule type" value="Genomic_DNA"/>
</dbReference>
<dbReference type="PANTHER" id="PTHR47191:SF2">
    <property type="entry name" value="OS05G0170800 PROTEIN"/>
    <property type="match status" value="1"/>
</dbReference>
<name>A0A3B0UF81_9ZZZZ</name>
<evidence type="ECO:0000313" key="2">
    <source>
        <dbReference type="EMBL" id="VAW29248.1"/>
    </source>
</evidence>